<keyword evidence="1" id="KW-1133">Transmembrane helix</keyword>
<protein>
    <submittedName>
        <fullName evidence="2">Uncharacterized protein</fullName>
    </submittedName>
</protein>
<dbReference type="EMBL" id="CAJOBC010003894">
    <property type="protein sequence ID" value="CAF3805270.1"/>
    <property type="molecule type" value="Genomic_DNA"/>
</dbReference>
<dbReference type="Proteomes" id="UP000677228">
    <property type="component" value="Unassembled WGS sequence"/>
</dbReference>
<proteinExistence type="predicted"/>
<dbReference type="Proteomes" id="UP000682733">
    <property type="component" value="Unassembled WGS sequence"/>
</dbReference>
<keyword evidence="6" id="KW-1185">Reference proteome</keyword>
<evidence type="ECO:0000313" key="5">
    <source>
        <dbReference type="EMBL" id="CAF3882836.1"/>
    </source>
</evidence>
<dbReference type="Proteomes" id="UP000681722">
    <property type="component" value="Unassembled WGS sequence"/>
</dbReference>
<evidence type="ECO:0000313" key="6">
    <source>
        <dbReference type="Proteomes" id="UP000663829"/>
    </source>
</evidence>
<keyword evidence="1" id="KW-0812">Transmembrane</keyword>
<organism evidence="2 6">
    <name type="scientific">Didymodactylos carnosus</name>
    <dbReference type="NCBI Taxonomy" id="1234261"/>
    <lineage>
        <taxon>Eukaryota</taxon>
        <taxon>Metazoa</taxon>
        <taxon>Spiralia</taxon>
        <taxon>Gnathifera</taxon>
        <taxon>Rotifera</taxon>
        <taxon>Eurotatoria</taxon>
        <taxon>Bdelloidea</taxon>
        <taxon>Philodinida</taxon>
        <taxon>Philodinidae</taxon>
        <taxon>Didymodactylos</taxon>
    </lineage>
</organism>
<name>A0A814JBR2_9BILA</name>
<dbReference type="AlphaFoldDB" id="A0A814JBR2"/>
<feature type="transmembrane region" description="Helical" evidence="1">
    <location>
        <begin position="75"/>
        <end position="97"/>
    </location>
</feature>
<comment type="caution">
    <text evidence="2">The sequence shown here is derived from an EMBL/GenBank/DDBJ whole genome shotgun (WGS) entry which is preliminary data.</text>
</comment>
<accession>A0A814JBR2</accession>
<sequence>MIFIYWHYRSHTTHALQPLDVYTLKIVKTEWRRILNDDYQKTHASAVDKSVFPMLFKQLYGKALRPAHCAGGFAMIHYILYIGIVLDAQTLYVFIVYSR</sequence>
<gene>
    <name evidence="2" type="ORF">GPM918_LOCUS15461</name>
    <name evidence="3" type="ORF">OVA965_LOCUS19871</name>
    <name evidence="4" type="ORF">SRO942_LOCUS15458</name>
    <name evidence="5" type="ORF">TMI583_LOCUS20066</name>
</gene>
<dbReference type="Proteomes" id="UP000663829">
    <property type="component" value="Unassembled WGS sequence"/>
</dbReference>
<evidence type="ECO:0000256" key="1">
    <source>
        <dbReference type="SAM" id="Phobius"/>
    </source>
</evidence>
<evidence type="ECO:0000313" key="4">
    <source>
        <dbReference type="EMBL" id="CAF3805270.1"/>
    </source>
</evidence>
<reference evidence="2" key="1">
    <citation type="submission" date="2021-02" db="EMBL/GenBank/DDBJ databases">
        <authorList>
            <person name="Nowell W R."/>
        </authorList>
    </citation>
    <scope>NUCLEOTIDE SEQUENCE</scope>
</reference>
<dbReference type="EMBL" id="CAJOBA010014257">
    <property type="protein sequence ID" value="CAF3882836.1"/>
    <property type="molecule type" value="Genomic_DNA"/>
</dbReference>
<evidence type="ECO:0000313" key="2">
    <source>
        <dbReference type="EMBL" id="CAF1034638.1"/>
    </source>
</evidence>
<keyword evidence="1" id="KW-0472">Membrane</keyword>
<dbReference type="EMBL" id="CAJNOK010010366">
    <property type="protein sequence ID" value="CAF1113873.1"/>
    <property type="molecule type" value="Genomic_DNA"/>
</dbReference>
<dbReference type="EMBL" id="CAJNOQ010003895">
    <property type="protein sequence ID" value="CAF1034638.1"/>
    <property type="molecule type" value="Genomic_DNA"/>
</dbReference>
<evidence type="ECO:0000313" key="3">
    <source>
        <dbReference type="EMBL" id="CAF1113873.1"/>
    </source>
</evidence>